<dbReference type="GeneID" id="39114187"/>
<dbReference type="GO" id="GO:0006412">
    <property type="term" value="P:translation"/>
    <property type="evidence" value="ECO:0007669"/>
    <property type="project" value="InterPro"/>
</dbReference>
<dbReference type="GO" id="GO:0005737">
    <property type="term" value="C:cytoplasm"/>
    <property type="evidence" value="ECO:0007669"/>
    <property type="project" value="UniProtKB-ARBA"/>
</dbReference>
<evidence type="ECO:0000256" key="3">
    <source>
        <dbReference type="ARBA" id="ARBA00023274"/>
    </source>
</evidence>
<keyword evidence="2 4" id="KW-0689">Ribosomal protein</keyword>
<dbReference type="AlphaFoldDB" id="A0A411K7L6"/>
<reference evidence="4" key="1">
    <citation type="journal article" date="2019" name="Eur. J. Protist.">
        <title>The complete mitochondrial genome of Paravannella minima (Amoebozoa, Discosea, Vannellida).</title>
        <authorList>
            <person name="Bondarenko N."/>
            <person name="Glotova A."/>
            <person name="Nassonova E."/>
            <person name="Masharsky A."/>
            <person name="Polev D."/>
            <person name="Smirnov A."/>
        </authorList>
    </citation>
    <scope>NUCLEOTIDE SEQUENCE</scope>
</reference>
<evidence type="ECO:0000313" key="4">
    <source>
        <dbReference type="EMBL" id="QBC73433.1"/>
    </source>
</evidence>
<dbReference type="PANTHER" id="PTHR19836:SF19">
    <property type="entry name" value="SMALL RIBOSOMAL SUBUNIT PROTEIN US14M"/>
    <property type="match status" value="1"/>
</dbReference>
<evidence type="ECO:0000256" key="2">
    <source>
        <dbReference type="ARBA" id="ARBA00022980"/>
    </source>
</evidence>
<keyword evidence="3" id="KW-0687">Ribonucleoprotein</keyword>
<dbReference type="PROSITE" id="PS00527">
    <property type="entry name" value="RIBOSOMAL_S14"/>
    <property type="match status" value="1"/>
</dbReference>
<dbReference type="InterPro" id="IPR001209">
    <property type="entry name" value="Ribosomal_uS14"/>
</dbReference>
<gene>
    <name evidence="4" type="primary">rps14</name>
</gene>
<accession>A0A411K7L6</accession>
<dbReference type="InterPro" id="IPR018271">
    <property type="entry name" value="Ribosomal_uS14_CS"/>
</dbReference>
<sequence>MLRYLYIKDRTKRLLFKKHELKLLKKNYLYNNNCLNLSLKNFVINNSFLKVSKVRIKNRCFLTYRSKSVFRLFKMSRIIFRNLISFGLICGFKKSSW</sequence>
<geneLocation type="mitochondrion" evidence="4"/>
<dbReference type="Pfam" id="PF00253">
    <property type="entry name" value="Ribosomal_S14"/>
    <property type="match status" value="1"/>
</dbReference>
<protein>
    <submittedName>
        <fullName evidence="4">Ribosomal protein S14</fullName>
    </submittedName>
</protein>
<proteinExistence type="inferred from homology"/>
<dbReference type="SUPFAM" id="SSF57716">
    <property type="entry name" value="Glucocorticoid receptor-like (DNA-binding domain)"/>
    <property type="match status" value="1"/>
</dbReference>
<evidence type="ECO:0000256" key="1">
    <source>
        <dbReference type="ARBA" id="ARBA00009083"/>
    </source>
</evidence>
<dbReference type="Gene3D" id="1.10.287.1480">
    <property type="match status" value="1"/>
</dbReference>
<name>A0A411K7L6_9EUKA</name>
<keyword evidence="4" id="KW-0496">Mitochondrion</keyword>
<dbReference type="GO" id="GO:0015935">
    <property type="term" value="C:small ribosomal subunit"/>
    <property type="evidence" value="ECO:0007669"/>
    <property type="project" value="TreeGrafter"/>
</dbReference>
<comment type="similarity">
    <text evidence="1">Belongs to the universal ribosomal protein uS14 family.</text>
</comment>
<dbReference type="PANTHER" id="PTHR19836">
    <property type="entry name" value="30S RIBOSOMAL PROTEIN S14"/>
    <property type="match status" value="1"/>
</dbReference>
<dbReference type="RefSeq" id="YP_009557794.1">
    <property type="nucleotide sequence ID" value="NC_040955.1"/>
</dbReference>
<organism evidence="4">
    <name type="scientific">Paravannella minima</name>
    <dbReference type="NCBI Taxonomy" id="1443144"/>
    <lineage>
        <taxon>Eukaryota</taxon>
        <taxon>Amoebozoa</taxon>
        <taxon>Discosea</taxon>
        <taxon>Flabellinia</taxon>
        <taxon>Vannellidae</taxon>
        <taxon>Paravannella</taxon>
    </lineage>
</organism>
<dbReference type="EMBL" id="MH910097">
    <property type="protein sequence ID" value="QBC73433.1"/>
    <property type="molecule type" value="Genomic_DNA"/>
</dbReference>
<dbReference type="GO" id="GO:0003735">
    <property type="term" value="F:structural constituent of ribosome"/>
    <property type="evidence" value="ECO:0007669"/>
    <property type="project" value="InterPro"/>
</dbReference>